<accession>A0ABT1HMR9</accession>
<dbReference type="InterPro" id="IPR036388">
    <property type="entry name" value="WH-like_DNA-bd_sf"/>
</dbReference>
<reference evidence="2 3" key="1">
    <citation type="submission" date="2022-06" db="EMBL/GenBank/DDBJ databases">
        <title>Genomic Encyclopedia of Archaeal and Bacterial Type Strains, Phase II (KMG-II): from individual species to whole genera.</title>
        <authorList>
            <person name="Goeker M."/>
        </authorList>
    </citation>
    <scope>NUCLEOTIDE SEQUENCE [LARGE SCALE GENOMIC DNA]</scope>
    <source>
        <strain evidence="2 3">DSM 40477</strain>
    </source>
</reference>
<gene>
    <name evidence="2" type="ORF">LX15_000477</name>
</gene>
<evidence type="ECO:0000313" key="2">
    <source>
        <dbReference type="EMBL" id="MCP2256794.1"/>
    </source>
</evidence>
<evidence type="ECO:0000313" key="3">
    <source>
        <dbReference type="Proteomes" id="UP001205311"/>
    </source>
</evidence>
<evidence type="ECO:0000259" key="1">
    <source>
        <dbReference type="PROSITE" id="PS50995"/>
    </source>
</evidence>
<organism evidence="2 3">
    <name type="scientific">Streptoalloteichus tenebrarius (strain ATCC 17920 / DSM 40477 / JCM 4838 / CBS 697.72 / NBRC 16177 / NCIMB 11028 / NRRL B-12390 / A12253. 1 / ISP 5477)</name>
    <name type="common">Streptomyces tenebrarius</name>
    <dbReference type="NCBI Taxonomy" id="1933"/>
    <lineage>
        <taxon>Bacteria</taxon>
        <taxon>Bacillati</taxon>
        <taxon>Actinomycetota</taxon>
        <taxon>Actinomycetes</taxon>
        <taxon>Pseudonocardiales</taxon>
        <taxon>Pseudonocardiaceae</taxon>
        <taxon>Streptoalloteichus</taxon>
    </lineage>
</organism>
<comment type="caution">
    <text evidence="2">The sequence shown here is derived from an EMBL/GenBank/DDBJ whole genome shotgun (WGS) entry which is preliminary data.</text>
</comment>
<dbReference type="Gene3D" id="1.10.10.10">
    <property type="entry name" value="Winged helix-like DNA-binding domain superfamily/Winged helix DNA-binding domain"/>
    <property type="match status" value="1"/>
</dbReference>
<dbReference type="InterPro" id="IPR000835">
    <property type="entry name" value="HTH_MarR-typ"/>
</dbReference>
<dbReference type="PROSITE" id="PS50995">
    <property type="entry name" value="HTH_MARR_2"/>
    <property type="match status" value="1"/>
</dbReference>
<dbReference type="Pfam" id="PF01047">
    <property type="entry name" value="MarR"/>
    <property type="match status" value="1"/>
</dbReference>
<dbReference type="RefSeq" id="WP_253667775.1">
    <property type="nucleotide sequence ID" value="NZ_JAMTCP010000002.1"/>
</dbReference>
<dbReference type="Proteomes" id="UP001205311">
    <property type="component" value="Unassembled WGS sequence"/>
</dbReference>
<protein>
    <submittedName>
        <fullName evidence="2">DNA-binding transcriptional regulator, MarR family</fullName>
    </submittedName>
</protein>
<sequence length="155" mass="17941">MRKWDVHEAREWKVGEWADDFQPAFWAAKRALTRAAEAAFARHGVREGQQFVLLTLWREDNLTPGEIARRLGLATPTVTRTTSRMEAAGLVVRRPHPTDARLVLIQLTERGRALQDALNEEVRRLSDRALRGLDDHERQEFVRMLELLRHNLSAE</sequence>
<keyword evidence="3" id="KW-1185">Reference proteome</keyword>
<dbReference type="InterPro" id="IPR036390">
    <property type="entry name" value="WH_DNA-bd_sf"/>
</dbReference>
<dbReference type="InterPro" id="IPR011991">
    <property type="entry name" value="ArsR-like_HTH"/>
</dbReference>
<dbReference type="PANTHER" id="PTHR33164:SF43">
    <property type="entry name" value="HTH-TYPE TRANSCRIPTIONAL REPRESSOR YETL"/>
    <property type="match status" value="1"/>
</dbReference>
<dbReference type="GO" id="GO:0003677">
    <property type="term" value="F:DNA binding"/>
    <property type="evidence" value="ECO:0007669"/>
    <property type="project" value="UniProtKB-KW"/>
</dbReference>
<feature type="domain" description="HTH marR-type" evidence="1">
    <location>
        <begin position="18"/>
        <end position="150"/>
    </location>
</feature>
<dbReference type="SMART" id="SM00347">
    <property type="entry name" value="HTH_MARR"/>
    <property type="match status" value="1"/>
</dbReference>
<dbReference type="PANTHER" id="PTHR33164">
    <property type="entry name" value="TRANSCRIPTIONAL REGULATOR, MARR FAMILY"/>
    <property type="match status" value="1"/>
</dbReference>
<dbReference type="EMBL" id="JAMTCP010000002">
    <property type="protein sequence ID" value="MCP2256794.1"/>
    <property type="molecule type" value="Genomic_DNA"/>
</dbReference>
<keyword evidence="2" id="KW-0238">DNA-binding</keyword>
<dbReference type="PRINTS" id="PR00598">
    <property type="entry name" value="HTHMARR"/>
</dbReference>
<proteinExistence type="predicted"/>
<dbReference type="SUPFAM" id="SSF46785">
    <property type="entry name" value="Winged helix' DNA-binding domain"/>
    <property type="match status" value="1"/>
</dbReference>
<dbReference type="CDD" id="cd00090">
    <property type="entry name" value="HTH_ARSR"/>
    <property type="match status" value="1"/>
</dbReference>
<dbReference type="InterPro" id="IPR039422">
    <property type="entry name" value="MarR/SlyA-like"/>
</dbReference>
<name>A0ABT1HMR9_STRSD</name>